<evidence type="ECO:0000256" key="3">
    <source>
        <dbReference type="ARBA" id="ARBA00022692"/>
    </source>
</evidence>
<comment type="subcellular location">
    <subcellularLocation>
        <location evidence="1">Membrane</location>
        <topology evidence="1">Multi-pass membrane protein</topology>
    </subcellularLocation>
</comment>
<sequence length="240" mass="24934">MLDLGAEIAFLLGLVVYAEVFSGLSYRSIYYALQSLLVVVNLLDLFWVSRLNLAAGLPDALFALGAELMQPLIDDMLRIPLFALIARESPRECAGTTFAINMGLIWLGRNIGGFFGMGLLAALGGVEPPAFENIRVLVLVRSLTRALPLLLIPHLLPPGAPTDAGPATPSVSLAASDIALAETGRERRGDVDDGAGACSAGEGGGGNGASSDPSRGGVEDGSQGGYDMRPLAVPASENKE</sequence>
<protein>
    <submittedName>
        <fullName evidence="7">Uncharacterized protein</fullName>
    </submittedName>
</protein>
<keyword evidence="5" id="KW-0472">Membrane</keyword>
<evidence type="ECO:0000256" key="1">
    <source>
        <dbReference type="ARBA" id="ARBA00004141"/>
    </source>
</evidence>
<dbReference type="EMBL" id="HBIR01025105">
    <property type="protein sequence ID" value="CAE0552292.1"/>
    <property type="molecule type" value="Transcribed_RNA"/>
</dbReference>
<evidence type="ECO:0000256" key="4">
    <source>
        <dbReference type="ARBA" id="ARBA00022989"/>
    </source>
</evidence>
<keyword evidence="4" id="KW-1133">Transmembrane helix</keyword>
<accession>A0A6U8VN95</accession>
<dbReference type="PANTHER" id="PTHR31585:SF0">
    <property type="entry name" value="FOLATE-BIOPTERIN TRANSPORTER 1, CHLOROPLASTIC"/>
    <property type="match status" value="1"/>
</dbReference>
<name>A0A6U8VN95_EMIHU</name>
<dbReference type="AlphaFoldDB" id="A0A6U8VN95"/>
<dbReference type="GO" id="GO:0016020">
    <property type="term" value="C:membrane"/>
    <property type="evidence" value="ECO:0007669"/>
    <property type="project" value="UniProtKB-SubCell"/>
</dbReference>
<dbReference type="InterPro" id="IPR039309">
    <property type="entry name" value="BT1"/>
</dbReference>
<evidence type="ECO:0000256" key="5">
    <source>
        <dbReference type="ARBA" id="ARBA00023136"/>
    </source>
</evidence>
<gene>
    <name evidence="7" type="ORF">EHUX00137_LOCUS19290</name>
</gene>
<dbReference type="PANTHER" id="PTHR31585">
    <property type="entry name" value="FOLATE-BIOPTERIN TRANSPORTER 1, CHLOROPLASTIC"/>
    <property type="match status" value="1"/>
</dbReference>
<evidence type="ECO:0000313" key="7">
    <source>
        <dbReference type="EMBL" id="CAE0552292.1"/>
    </source>
</evidence>
<keyword evidence="3" id="KW-0812">Transmembrane</keyword>
<organism evidence="7">
    <name type="scientific">Emiliania huxleyi</name>
    <name type="common">Coccolithophore</name>
    <name type="synonym">Pontosphaera huxleyi</name>
    <dbReference type="NCBI Taxonomy" id="2903"/>
    <lineage>
        <taxon>Eukaryota</taxon>
        <taxon>Haptista</taxon>
        <taxon>Haptophyta</taxon>
        <taxon>Prymnesiophyceae</taxon>
        <taxon>Isochrysidales</taxon>
        <taxon>Noelaerhabdaceae</taxon>
        <taxon>Emiliania</taxon>
    </lineage>
</organism>
<feature type="region of interest" description="Disordered" evidence="6">
    <location>
        <begin position="184"/>
        <end position="240"/>
    </location>
</feature>
<dbReference type="Pfam" id="PF03092">
    <property type="entry name" value="BT1"/>
    <property type="match status" value="1"/>
</dbReference>
<evidence type="ECO:0000256" key="2">
    <source>
        <dbReference type="ARBA" id="ARBA00022448"/>
    </source>
</evidence>
<keyword evidence="2" id="KW-0813">Transport</keyword>
<reference evidence="7" key="1">
    <citation type="submission" date="2021-01" db="EMBL/GenBank/DDBJ databases">
        <authorList>
            <person name="Corre E."/>
            <person name="Pelletier E."/>
            <person name="Niang G."/>
            <person name="Scheremetjew M."/>
            <person name="Finn R."/>
            <person name="Kale V."/>
            <person name="Holt S."/>
            <person name="Cochrane G."/>
            <person name="Meng A."/>
            <person name="Brown T."/>
            <person name="Cohen L."/>
        </authorList>
    </citation>
    <scope>NUCLEOTIDE SEQUENCE</scope>
    <source>
        <strain evidence="7">379</strain>
    </source>
</reference>
<evidence type="ECO:0000256" key="6">
    <source>
        <dbReference type="SAM" id="MobiDB-lite"/>
    </source>
</evidence>
<proteinExistence type="predicted"/>